<comment type="catalytic activity">
    <reaction evidence="3">
        <text>3',5'-cyclic UMP + H2O = UMP + H(+)</text>
        <dbReference type="Rhea" id="RHEA:70575"/>
        <dbReference type="ChEBI" id="CHEBI:15377"/>
        <dbReference type="ChEBI" id="CHEBI:15378"/>
        <dbReference type="ChEBI" id="CHEBI:57865"/>
        <dbReference type="ChEBI" id="CHEBI:184387"/>
    </reaction>
    <physiologicalReaction direction="left-to-right" evidence="3">
        <dbReference type="Rhea" id="RHEA:70576"/>
    </physiologicalReaction>
</comment>
<dbReference type="RefSeq" id="WP_302877186.1">
    <property type="nucleotide sequence ID" value="NZ_JAUMKJ010000003.1"/>
</dbReference>
<dbReference type="PANTHER" id="PTHR13754:SF13">
    <property type="entry name" value="METALLO-BETA-LACTAMASE SUPERFAMILY PROTEIN (AFU_ORTHOLOGUE AFUA_3G07630)"/>
    <property type="match status" value="1"/>
</dbReference>
<comment type="caution">
    <text evidence="5">The sequence shown here is derived from an EMBL/GenBank/DDBJ whole genome shotgun (WGS) entry which is preliminary data.</text>
</comment>
<sequence length="280" mass="31810">MKITTLIENLKNDSQDLINESGLSLYIELDNKRILFDTGKTGSFITNAQKLGIHLEHVDAVVLSHGHHDHGGGLLPFFKVNSKAKVYMKRKAAGDYYFHILGFNKNIGIDKKVFEEYSNRIAYIDRFTEIMNEIYIITDIEEQDLTPRGNKYLFAKEGNKRVQDKFEHELMMVIKQQDGICVFTGCSHKGTPNMIRAARTIFPSLDIKAVIGGFHLMTIPMLKSFSASQEEIQAIAQMIVDENIQKVYTGHCTGVKAYKNLKHILGSKIEYIRTGSQIYV</sequence>
<dbReference type="InterPro" id="IPR041712">
    <property type="entry name" value="DHPS-like_MBL-fold"/>
</dbReference>
<evidence type="ECO:0000259" key="4">
    <source>
        <dbReference type="SMART" id="SM00849"/>
    </source>
</evidence>
<dbReference type="InterPro" id="IPR036866">
    <property type="entry name" value="RibonucZ/Hydroxyglut_hydro"/>
</dbReference>
<dbReference type="CDD" id="cd07713">
    <property type="entry name" value="DHPS-like_MBL-fold"/>
    <property type="match status" value="1"/>
</dbReference>
<dbReference type="SMART" id="SM00849">
    <property type="entry name" value="Lactamase_B"/>
    <property type="match status" value="1"/>
</dbReference>
<dbReference type="EMBL" id="JAUMKJ010000003">
    <property type="protein sequence ID" value="MDO3675936.1"/>
    <property type="molecule type" value="Genomic_DNA"/>
</dbReference>
<dbReference type="PANTHER" id="PTHR13754">
    <property type="entry name" value="METALLO-BETA-LACTAMASE SUPERFAMILY PROTEIN"/>
    <property type="match status" value="1"/>
</dbReference>
<evidence type="ECO:0000256" key="3">
    <source>
        <dbReference type="ARBA" id="ARBA00048505"/>
    </source>
</evidence>
<evidence type="ECO:0000256" key="1">
    <source>
        <dbReference type="ARBA" id="ARBA00034221"/>
    </source>
</evidence>
<reference evidence="5" key="1">
    <citation type="submission" date="2023-07" db="EMBL/GenBank/DDBJ databases">
        <authorList>
            <person name="Aktuganov G."/>
            <person name="Boyko T."/>
            <person name="Delegan Y."/>
            <person name="Galimzianova N."/>
            <person name="Gilvanova E."/>
            <person name="Korobov V."/>
            <person name="Kuzmina L."/>
            <person name="Melentiev A."/>
            <person name="Milman P."/>
            <person name="Ryabova A."/>
            <person name="Stupak E."/>
            <person name="Yasakov T."/>
            <person name="Zharikova N."/>
            <person name="Zhurenko E."/>
        </authorList>
    </citation>
    <scope>NUCLEOTIDE SEQUENCE</scope>
    <source>
        <strain evidence="5">IB-739</strain>
    </source>
</reference>
<dbReference type="SUPFAM" id="SSF56281">
    <property type="entry name" value="Metallo-hydrolase/oxidoreductase"/>
    <property type="match status" value="1"/>
</dbReference>
<keyword evidence="6" id="KW-1185">Reference proteome</keyword>
<dbReference type="InterPro" id="IPR052926">
    <property type="entry name" value="Metallo-beta-lactamase_dom"/>
</dbReference>
<dbReference type="Pfam" id="PF00753">
    <property type="entry name" value="Lactamase_B"/>
    <property type="match status" value="1"/>
</dbReference>
<dbReference type="InterPro" id="IPR001279">
    <property type="entry name" value="Metallo-B-lactamas"/>
</dbReference>
<name>A0ABT8V891_9BACL</name>
<dbReference type="Gene3D" id="3.60.15.10">
    <property type="entry name" value="Ribonuclease Z/Hydroxyacylglutathione hydrolase-like"/>
    <property type="match status" value="1"/>
</dbReference>
<dbReference type="Proteomes" id="UP001168883">
    <property type="component" value="Unassembled WGS sequence"/>
</dbReference>
<evidence type="ECO:0000256" key="2">
    <source>
        <dbReference type="ARBA" id="ARBA00034301"/>
    </source>
</evidence>
<feature type="domain" description="Metallo-beta-lactamase" evidence="4">
    <location>
        <begin position="21"/>
        <end position="251"/>
    </location>
</feature>
<protein>
    <submittedName>
        <fullName evidence="5">MBL fold metallo-hydrolase</fullName>
    </submittedName>
</protein>
<evidence type="ECO:0000313" key="5">
    <source>
        <dbReference type="EMBL" id="MDO3675936.1"/>
    </source>
</evidence>
<comment type="function">
    <text evidence="2">Counteracts the endogenous Pycsar antiviral defense system. Phosphodiesterase that enables metal-dependent hydrolysis of host cyclic nucleotide Pycsar defense signals such as cCMP and cUMP.</text>
</comment>
<gene>
    <name evidence="5" type="ORF">Q3C12_02900</name>
</gene>
<accession>A0ABT8V891</accession>
<organism evidence="5 6">
    <name type="scientific">Paenibacillus ehimensis</name>
    <dbReference type="NCBI Taxonomy" id="79264"/>
    <lineage>
        <taxon>Bacteria</taxon>
        <taxon>Bacillati</taxon>
        <taxon>Bacillota</taxon>
        <taxon>Bacilli</taxon>
        <taxon>Bacillales</taxon>
        <taxon>Paenibacillaceae</taxon>
        <taxon>Paenibacillus</taxon>
    </lineage>
</organism>
<comment type="catalytic activity">
    <reaction evidence="1">
        <text>3',5'-cyclic CMP + H2O = CMP + H(+)</text>
        <dbReference type="Rhea" id="RHEA:72675"/>
        <dbReference type="ChEBI" id="CHEBI:15377"/>
        <dbReference type="ChEBI" id="CHEBI:15378"/>
        <dbReference type="ChEBI" id="CHEBI:58003"/>
        <dbReference type="ChEBI" id="CHEBI:60377"/>
    </reaction>
    <physiologicalReaction direction="left-to-right" evidence="1">
        <dbReference type="Rhea" id="RHEA:72676"/>
    </physiologicalReaction>
</comment>
<proteinExistence type="predicted"/>
<evidence type="ECO:0000313" key="6">
    <source>
        <dbReference type="Proteomes" id="UP001168883"/>
    </source>
</evidence>